<organism evidence="1 2">
    <name type="scientific">Chionoecetes opilio</name>
    <name type="common">Atlantic snow crab</name>
    <name type="synonym">Cancer opilio</name>
    <dbReference type="NCBI Taxonomy" id="41210"/>
    <lineage>
        <taxon>Eukaryota</taxon>
        <taxon>Metazoa</taxon>
        <taxon>Ecdysozoa</taxon>
        <taxon>Arthropoda</taxon>
        <taxon>Crustacea</taxon>
        <taxon>Multicrustacea</taxon>
        <taxon>Malacostraca</taxon>
        <taxon>Eumalacostraca</taxon>
        <taxon>Eucarida</taxon>
        <taxon>Decapoda</taxon>
        <taxon>Pleocyemata</taxon>
        <taxon>Brachyura</taxon>
        <taxon>Eubrachyura</taxon>
        <taxon>Majoidea</taxon>
        <taxon>Majidae</taxon>
        <taxon>Chionoecetes</taxon>
    </lineage>
</organism>
<dbReference type="Proteomes" id="UP000770661">
    <property type="component" value="Unassembled WGS sequence"/>
</dbReference>
<comment type="caution">
    <text evidence="1">The sequence shown here is derived from an EMBL/GenBank/DDBJ whole genome shotgun (WGS) entry which is preliminary data.</text>
</comment>
<evidence type="ECO:0000313" key="1">
    <source>
        <dbReference type="EMBL" id="KAG0716544.1"/>
    </source>
</evidence>
<name>A0A8J4Y5B8_CHIOP</name>
<dbReference type="EMBL" id="JACEEZ010018771">
    <property type="protein sequence ID" value="KAG0716544.1"/>
    <property type="molecule type" value="Genomic_DNA"/>
</dbReference>
<evidence type="ECO:0000313" key="2">
    <source>
        <dbReference type="Proteomes" id="UP000770661"/>
    </source>
</evidence>
<proteinExistence type="predicted"/>
<reference evidence="1" key="1">
    <citation type="submission" date="2020-07" db="EMBL/GenBank/DDBJ databases">
        <title>The High-quality genome of the commercially important snow crab, Chionoecetes opilio.</title>
        <authorList>
            <person name="Jeong J.-H."/>
            <person name="Ryu S."/>
        </authorList>
    </citation>
    <scope>NUCLEOTIDE SEQUENCE</scope>
    <source>
        <strain evidence="1">MADBK_172401_WGS</strain>
        <tissue evidence="1">Digestive gland</tissue>
    </source>
</reference>
<keyword evidence="2" id="KW-1185">Reference proteome</keyword>
<gene>
    <name evidence="1" type="ORF">GWK47_009436</name>
</gene>
<protein>
    <submittedName>
        <fullName evidence="1">Uncharacterized protein</fullName>
    </submittedName>
</protein>
<accession>A0A8J4Y5B8</accession>
<sequence length="234" mass="24651">MATASRHLGLRKRQSKPSSCFFPIFLHGPRHPCGTSGHPHALAPPCVVRTWQGRGGHRLCDVGARGAPLREDPGPFLAACPRALDEVTSVVQGRAGPFSCWSRQAFGRSPGRGPPQRGHGQRDNFCGALGEGVPVDEGHARVRRCVGGQTAPLCACKPGWGFCRQTGALRTDEAPAHWRRGGGCCSPLEAVRAPGASSRSGFLLCCPFGLGTLSNAAGPKAAGGFLRCWSPLEE</sequence>
<dbReference type="AlphaFoldDB" id="A0A8J4Y5B8"/>